<feature type="domain" description="ParB-like N-terminal" evidence="13">
    <location>
        <begin position="44"/>
        <end position="137"/>
    </location>
</feature>
<dbReference type="InParanoid" id="A0A803K5K2"/>
<comment type="similarity">
    <text evidence="1">Belongs to the sulfiredoxin family.</text>
</comment>
<dbReference type="GO" id="GO:0032542">
    <property type="term" value="F:sulfiredoxin activity"/>
    <property type="evidence" value="ECO:0007669"/>
    <property type="project" value="UniProtKB-EC"/>
</dbReference>
<protein>
    <recommendedName>
        <fullName evidence="11">Sulfiredoxin-1</fullName>
        <ecNumber evidence="2">1.8.98.2</ecNumber>
    </recommendedName>
</protein>
<keyword evidence="3" id="KW-0488">Methylation</keyword>
<keyword evidence="7" id="KW-0560">Oxidoreductase</keyword>
<evidence type="ECO:0000256" key="2">
    <source>
        <dbReference type="ARBA" id="ARBA00013055"/>
    </source>
</evidence>
<evidence type="ECO:0000259" key="13">
    <source>
        <dbReference type="SMART" id="SM00470"/>
    </source>
</evidence>
<dbReference type="FunCoup" id="A0A803K5K2">
    <property type="interactions" value="241"/>
</dbReference>
<evidence type="ECO:0000256" key="1">
    <source>
        <dbReference type="ARBA" id="ARBA00009609"/>
    </source>
</evidence>
<reference evidence="14" key="2">
    <citation type="submission" date="2021-03" db="UniProtKB">
        <authorList>
            <consortium name="Ensembl"/>
        </authorList>
    </citation>
    <scope>IDENTIFICATION</scope>
</reference>
<evidence type="ECO:0000256" key="11">
    <source>
        <dbReference type="ARBA" id="ARBA00068541"/>
    </source>
</evidence>
<dbReference type="SUPFAM" id="SSF110849">
    <property type="entry name" value="ParB/Sulfiredoxin"/>
    <property type="match status" value="1"/>
</dbReference>
<keyword evidence="6" id="KW-0049">Antioxidant</keyword>
<dbReference type="Ensembl" id="ENSXETT00000117091">
    <property type="protein sequence ID" value="ENSXETP00000115565"/>
    <property type="gene ID" value="ENSXETG00000043609"/>
</dbReference>
<evidence type="ECO:0000256" key="3">
    <source>
        <dbReference type="ARBA" id="ARBA00022481"/>
    </source>
</evidence>
<dbReference type="Pfam" id="PF02195">
    <property type="entry name" value="ParB_N"/>
    <property type="match status" value="1"/>
</dbReference>
<evidence type="ECO:0000256" key="4">
    <source>
        <dbReference type="ARBA" id="ARBA00022741"/>
    </source>
</evidence>
<evidence type="ECO:0000256" key="6">
    <source>
        <dbReference type="ARBA" id="ARBA00022862"/>
    </source>
</evidence>
<evidence type="ECO:0000256" key="5">
    <source>
        <dbReference type="ARBA" id="ARBA00022840"/>
    </source>
</evidence>
<name>A0A803K5K2_XENTR</name>
<reference evidence="14" key="1">
    <citation type="journal article" date="2010" name="Science">
        <title>The genome of the Western clawed frog Xenopus tropicalis.</title>
        <authorList>
            <person name="Hellsten U."/>
            <person name="Harland R.M."/>
            <person name="Gilchrist M.J."/>
            <person name="Hendrix D."/>
            <person name="Jurka J."/>
            <person name="Kapitonov V."/>
            <person name="Ovcharenko I."/>
            <person name="Putnam N.H."/>
            <person name="Shu S."/>
            <person name="Taher L."/>
            <person name="Blitz I.L."/>
            <person name="Blumberg B."/>
            <person name="Dichmann D.S."/>
            <person name="Dubchak I."/>
            <person name="Amaya E."/>
            <person name="Detter J.C."/>
            <person name="Fletcher R."/>
            <person name="Gerhard D.S."/>
            <person name="Goodstein D."/>
            <person name="Graves T."/>
            <person name="Grigoriev I.V."/>
            <person name="Grimwood J."/>
            <person name="Kawashima T."/>
            <person name="Lindquist E."/>
            <person name="Lucas S.M."/>
            <person name="Mead P.E."/>
            <person name="Mitros T."/>
            <person name="Ogino H."/>
            <person name="Ohta Y."/>
            <person name="Poliakov A.V."/>
            <person name="Pollet N."/>
            <person name="Robert J."/>
            <person name="Salamov A."/>
            <person name="Sater A.K."/>
            <person name="Schmutz J."/>
            <person name="Terry A."/>
            <person name="Vize P.D."/>
            <person name="Warren W.C."/>
            <person name="Wells D."/>
            <person name="Wills A."/>
            <person name="Wilson R.K."/>
            <person name="Zimmerman L.B."/>
            <person name="Zorn A.M."/>
            <person name="Grainger R."/>
            <person name="Grammer T."/>
            <person name="Khokha M.K."/>
            <person name="Richardson P.M."/>
            <person name="Rokhsar D.S."/>
        </authorList>
    </citation>
    <scope>NUCLEOTIDE SEQUENCE [LARGE SCALE GENOMIC DNA]</scope>
    <source>
        <strain evidence="14">Nigerian</strain>
    </source>
</reference>
<dbReference type="SMART" id="SM00470">
    <property type="entry name" value="ParB"/>
    <property type="match status" value="1"/>
</dbReference>
<keyword evidence="5" id="KW-0067">ATP-binding</keyword>
<dbReference type="InterPro" id="IPR016692">
    <property type="entry name" value="Sulfiredoxin"/>
</dbReference>
<evidence type="ECO:0000256" key="12">
    <source>
        <dbReference type="SAM" id="MobiDB-lite"/>
    </source>
</evidence>
<dbReference type="GeneTree" id="ENSGT00390000007832"/>
<evidence type="ECO:0000256" key="9">
    <source>
        <dbReference type="ARBA" id="ARBA00047514"/>
    </source>
</evidence>
<evidence type="ECO:0000313" key="14">
    <source>
        <dbReference type="Ensembl" id="ENSXETP00000115565"/>
    </source>
</evidence>
<dbReference type="AlphaFoldDB" id="A0A803K5K2"/>
<feature type="region of interest" description="Disordered" evidence="12">
    <location>
        <begin position="1"/>
        <end position="41"/>
    </location>
</feature>
<evidence type="ECO:0000256" key="8">
    <source>
        <dbReference type="ARBA" id="ARBA00023157"/>
    </source>
</evidence>
<accession>A0A803K5K2</accession>
<keyword evidence="4" id="KW-0547">Nucleotide-binding</keyword>
<keyword evidence="8" id="KW-1015">Disulfide bond</keyword>
<organism evidence="14">
    <name type="scientific">Xenopus tropicalis</name>
    <name type="common">Western clawed frog</name>
    <name type="synonym">Silurana tropicalis</name>
    <dbReference type="NCBI Taxonomy" id="8364"/>
    <lineage>
        <taxon>Eukaryota</taxon>
        <taxon>Metazoa</taxon>
        <taxon>Chordata</taxon>
        <taxon>Craniata</taxon>
        <taxon>Vertebrata</taxon>
        <taxon>Euteleostomi</taxon>
        <taxon>Amphibia</taxon>
        <taxon>Batrachia</taxon>
        <taxon>Anura</taxon>
        <taxon>Pipoidea</taxon>
        <taxon>Pipidae</taxon>
        <taxon>Xenopodinae</taxon>
        <taxon>Xenopus</taxon>
        <taxon>Silurana</taxon>
    </lineage>
</organism>
<proteinExistence type="inferred from homology"/>
<dbReference type="InterPro" id="IPR003115">
    <property type="entry name" value="ParB_N"/>
</dbReference>
<comment type="catalytic activity">
    <reaction evidence="9">
        <text>S-hydroxy-S-oxy-L-cysteinyl-[peroxiredoxin] + [protein]-dithiol + ATP = S-hydroxy-L-cysteinyl-[peroxiredoxin] + [protein]-disulfide + ADP + phosphate</text>
        <dbReference type="Rhea" id="RHEA:17545"/>
        <dbReference type="Rhea" id="RHEA-COMP:10593"/>
        <dbReference type="Rhea" id="RHEA-COMP:10594"/>
        <dbReference type="Rhea" id="RHEA-COMP:13681"/>
        <dbReference type="Rhea" id="RHEA-COMP:17976"/>
        <dbReference type="ChEBI" id="CHEBI:29950"/>
        <dbReference type="ChEBI" id="CHEBI:30616"/>
        <dbReference type="ChEBI" id="CHEBI:43474"/>
        <dbReference type="ChEBI" id="CHEBI:50058"/>
        <dbReference type="ChEBI" id="CHEBI:61973"/>
        <dbReference type="ChEBI" id="CHEBI:61974"/>
        <dbReference type="ChEBI" id="CHEBI:456216"/>
        <dbReference type="EC" id="1.8.98.2"/>
    </reaction>
</comment>
<dbReference type="GO" id="GO:0005524">
    <property type="term" value="F:ATP binding"/>
    <property type="evidence" value="ECO:0007669"/>
    <property type="project" value="UniProtKB-KW"/>
</dbReference>
<feature type="compositionally biased region" description="Low complexity" evidence="12">
    <location>
        <begin position="15"/>
        <end position="26"/>
    </location>
</feature>
<sequence length="138" mass="14933">QTDRGAGQTDRQGAGQTDRQGSRTGRQTGGGSRSVHSSSISTVHNVPMRVLIRPLPSVLDESKVQSLMDTLQVKDLVPPIDVLWIKGQNGGDYFYAFGGCHRYAAHQRLSRETIAGKIIPSTVSDLRTYLGASTPNLL</sequence>
<evidence type="ECO:0000256" key="7">
    <source>
        <dbReference type="ARBA" id="ARBA00023002"/>
    </source>
</evidence>
<dbReference type="Gene3D" id="3.90.1530.10">
    <property type="entry name" value="Conserved hypothetical protein from pyrococcus furiosus pfu- 392566-001, ParB domain"/>
    <property type="match status" value="1"/>
</dbReference>
<dbReference type="PANTHER" id="PTHR21348:SF2">
    <property type="entry name" value="SULFIREDOXIN-1"/>
    <property type="match status" value="1"/>
</dbReference>
<comment type="function">
    <text evidence="10">Contributes to oxidative stress resistance by reducing cysteine-sulfinic acid formed under exposure to oxidants in the peroxiredoxins PRDX1, PRDX2, PRDX3 and PRDX4. Does not act on PRDX5 or PRDX6. May catalyze the reduction in a multi-step process by acting both as a specific phosphotransferase and a thioltransferase.</text>
</comment>
<dbReference type="PANTHER" id="PTHR21348">
    <property type="match status" value="1"/>
</dbReference>
<dbReference type="InterPro" id="IPR036086">
    <property type="entry name" value="ParB/Sulfiredoxin_sf"/>
</dbReference>
<evidence type="ECO:0000256" key="10">
    <source>
        <dbReference type="ARBA" id="ARBA00059800"/>
    </source>
</evidence>
<dbReference type="FunFam" id="3.90.1530.10:FF:000001">
    <property type="entry name" value="Sulfiredoxin"/>
    <property type="match status" value="1"/>
</dbReference>
<dbReference type="EC" id="1.8.98.2" evidence="2"/>
<dbReference type="CDD" id="cd16395">
    <property type="entry name" value="Srx"/>
    <property type="match status" value="1"/>
</dbReference>